<proteinExistence type="predicted"/>
<feature type="coiled-coil region" evidence="1">
    <location>
        <begin position="7"/>
        <end position="62"/>
    </location>
</feature>
<evidence type="ECO:0000313" key="2">
    <source>
        <dbReference type="EMBL" id="BBI90362.1"/>
    </source>
</evidence>
<dbReference type="GeneID" id="56132558"/>
<name>A0A455VJE4_9CAUD</name>
<keyword evidence="1" id="KW-0175">Coiled coil</keyword>
<protein>
    <submittedName>
        <fullName evidence="2">Uncharacterized protein</fullName>
    </submittedName>
</protein>
<dbReference type="RefSeq" id="YP_009900339.1">
    <property type="nucleotide sequence ID" value="NC_049805.1"/>
</dbReference>
<sequence length="62" mass="7402">MPNTEYLKQLKELLKLEENSLKLQQDRRDNLLSEVGVIQDYIKNSESVINNIERKIKEEENK</sequence>
<keyword evidence="3" id="KW-1185">Reference proteome</keyword>
<accession>A0A455VJE4</accession>
<dbReference type="Proteomes" id="UP000291120">
    <property type="component" value="Segment"/>
</dbReference>
<organism evidence="2 3">
    <name type="scientific">Lactococcus phage phiQ1</name>
    <dbReference type="NCBI Taxonomy" id="2488571"/>
    <lineage>
        <taxon>Viruses</taxon>
        <taxon>Duplodnaviria</taxon>
        <taxon>Heunggongvirae</taxon>
        <taxon>Uroviricota</taxon>
        <taxon>Caudoviricetes</taxon>
        <taxon>Teubervirus</taxon>
        <taxon>Teubervirus Q1</taxon>
    </lineage>
</organism>
<evidence type="ECO:0000256" key="1">
    <source>
        <dbReference type="SAM" id="Coils"/>
    </source>
</evidence>
<dbReference type="KEGG" id="vg:56132558"/>
<reference evidence="2 3" key="1">
    <citation type="submission" date="2019-03" db="EMBL/GenBank/DDBJ databases">
        <title>Complete genome sequencing analysis of lytic phage phiQ1.</title>
        <authorList>
            <person name="Kimuro A."/>
            <person name="Yamasaka A."/>
            <person name="Fujino Y."/>
            <person name="Doi K."/>
        </authorList>
    </citation>
    <scope>NUCLEOTIDE SEQUENCE [LARGE SCALE GENOMIC DNA]</scope>
    <source>
        <strain evidence="3">phiQ1</strain>
    </source>
</reference>
<dbReference type="EMBL" id="AP019527">
    <property type="protein sequence ID" value="BBI90362.1"/>
    <property type="molecule type" value="Genomic_DNA"/>
</dbReference>
<evidence type="ECO:0000313" key="3">
    <source>
        <dbReference type="Proteomes" id="UP000291120"/>
    </source>
</evidence>